<evidence type="ECO:0000256" key="2">
    <source>
        <dbReference type="SAM" id="Phobius"/>
    </source>
</evidence>
<name>A0ABC8JZ37_ERUVS</name>
<dbReference type="EMBL" id="CAKOAT010156266">
    <property type="protein sequence ID" value="CAH8347310.1"/>
    <property type="molecule type" value="Genomic_DNA"/>
</dbReference>
<dbReference type="Proteomes" id="UP001642260">
    <property type="component" value="Unassembled WGS sequence"/>
</dbReference>
<dbReference type="AlphaFoldDB" id="A0ABC8JZ37"/>
<proteinExistence type="predicted"/>
<dbReference type="PANTHER" id="PTHR13414:SF9">
    <property type="entry name" value="PROTON-COUPLED ZINC ANTIPORTER SLC30A9, MITOCHONDRIAL"/>
    <property type="match status" value="1"/>
</dbReference>
<evidence type="ECO:0000313" key="4">
    <source>
        <dbReference type="EMBL" id="CAH8347310.1"/>
    </source>
</evidence>
<comment type="caution">
    <text evidence="4">The sequence shown here is derived from an EMBL/GenBank/DDBJ whole genome shotgun (WGS) entry which is preliminary data.</text>
</comment>
<evidence type="ECO:0000256" key="3">
    <source>
        <dbReference type="SAM" id="SignalP"/>
    </source>
</evidence>
<evidence type="ECO:0000256" key="1">
    <source>
        <dbReference type="ARBA" id="ARBA00022448"/>
    </source>
</evidence>
<keyword evidence="3" id="KW-0732">Signal</keyword>
<keyword evidence="2" id="KW-0812">Transmembrane</keyword>
<accession>A0ABC8JZ37</accession>
<feature type="signal peptide" evidence="3">
    <location>
        <begin position="1"/>
        <end position="20"/>
    </location>
</feature>
<keyword evidence="5" id="KW-1185">Reference proteome</keyword>
<sequence>MTEFFHPLLNCFMIIIVVNAHGGTAVAVLAIAAASLVAVKMTGNVAILLIQRIRHALIGRAMDDQDMRKILHFLMNDSVVYALNDCKSEVIDPESFRFKAEIGEEVVTALGSEVIRLEKQIRELVPGI</sequence>
<organism evidence="4 5">
    <name type="scientific">Eruca vesicaria subsp. sativa</name>
    <name type="common">Garden rocket</name>
    <name type="synonym">Eruca sativa</name>
    <dbReference type="NCBI Taxonomy" id="29727"/>
    <lineage>
        <taxon>Eukaryota</taxon>
        <taxon>Viridiplantae</taxon>
        <taxon>Streptophyta</taxon>
        <taxon>Embryophyta</taxon>
        <taxon>Tracheophyta</taxon>
        <taxon>Spermatophyta</taxon>
        <taxon>Magnoliopsida</taxon>
        <taxon>eudicotyledons</taxon>
        <taxon>Gunneridae</taxon>
        <taxon>Pentapetalae</taxon>
        <taxon>rosids</taxon>
        <taxon>malvids</taxon>
        <taxon>Brassicales</taxon>
        <taxon>Brassicaceae</taxon>
        <taxon>Brassiceae</taxon>
        <taxon>Eruca</taxon>
    </lineage>
</organism>
<protein>
    <submittedName>
        <fullName evidence="4">Uncharacterized protein</fullName>
    </submittedName>
</protein>
<feature type="chain" id="PRO_5044759142" evidence="3">
    <location>
        <begin position="21"/>
        <end position="128"/>
    </location>
</feature>
<evidence type="ECO:0000313" key="5">
    <source>
        <dbReference type="Proteomes" id="UP001642260"/>
    </source>
</evidence>
<gene>
    <name evidence="4" type="ORF">ERUC_LOCUS17110</name>
</gene>
<reference evidence="4 5" key="1">
    <citation type="submission" date="2022-03" db="EMBL/GenBank/DDBJ databases">
        <authorList>
            <person name="Macdonald S."/>
            <person name="Ahmed S."/>
            <person name="Newling K."/>
        </authorList>
    </citation>
    <scope>NUCLEOTIDE SEQUENCE [LARGE SCALE GENOMIC DNA]</scope>
</reference>
<keyword evidence="2" id="KW-0472">Membrane</keyword>
<dbReference type="PANTHER" id="PTHR13414">
    <property type="entry name" value="HUEL-CATION TRANSPORTER"/>
    <property type="match status" value="1"/>
</dbReference>
<feature type="transmembrane region" description="Helical" evidence="2">
    <location>
        <begin position="12"/>
        <end position="39"/>
    </location>
</feature>
<keyword evidence="1" id="KW-0813">Transport</keyword>
<dbReference type="InterPro" id="IPR040177">
    <property type="entry name" value="SLC30A9"/>
</dbReference>
<keyword evidence="2" id="KW-1133">Transmembrane helix</keyword>